<protein>
    <recommendedName>
        <fullName evidence="4">Single domain-containing protein</fullName>
    </recommendedName>
</protein>
<dbReference type="KEGG" id="dan:26514565"/>
<evidence type="ECO:0000313" key="3">
    <source>
        <dbReference type="Proteomes" id="UP000007801"/>
    </source>
</evidence>
<dbReference type="InParanoid" id="A0A0P9C404"/>
<dbReference type="EMBL" id="CH902618">
    <property type="protein sequence ID" value="KPU78443.1"/>
    <property type="molecule type" value="Genomic_DNA"/>
</dbReference>
<reference evidence="2 3" key="1">
    <citation type="journal article" date="2007" name="Nature">
        <title>Evolution of genes and genomes on the Drosophila phylogeny.</title>
        <authorList>
            <consortium name="Drosophila 12 Genomes Consortium"/>
            <person name="Clark A.G."/>
            <person name="Eisen M.B."/>
            <person name="Smith D.R."/>
            <person name="Bergman C.M."/>
            <person name="Oliver B."/>
            <person name="Markow T.A."/>
            <person name="Kaufman T.C."/>
            <person name="Kellis M."/>
            <person name="Gelbart W."/>
            <person name="Iyer V.N."/>
            <person name="Pollard D.A."/>
            <person name="Sackton T.B."/>
            <person name="Larracuente A.M."/>
            <person name="Singh N.D."/>
            <person name="Abad J.P."/>
            <person name="Abt D.N."/>
            <person name="Adryan B."/>
            <person name="Aguade M."/>
            <person name="Akashi H."/>
            <person name="Anderson W.W."/>
            <person name="Aquadro C.F."/>
            <person name="Ardell D.H."/>
            <person name="Arguello R."/>
            <person name="Artieri C.G."/>
            <person name="Barbash D.A."/>
            <person name="Barker D."/>
            <person name="Barsanti P."/>
            <person name="Batterham P."/>
            <person name="Batzoglou S."/>
            <person name="Begun D."/>
            <person name="Bhutkar A."/>
            <person name="Blanco E."/>
            <person name="Bosak S.A."/>
            <person name="Bradley R.K."/>
            <person name="Brand A.D."/>
            <person name="Brent M.R."/>
            <person name="Brooks A.N."/>
            <person name="Brown R.H."/>
            <person name="Butlin R.K."/>
            <person name="Caggese C."/>
            <person name="Calvi B.R."/>
            <person name="Bernardo de Carvalho A."/>
            <person name="Caspi A."/>
            <person name="Castrezana S."/>
            <person name="Celniker S.E."/>
            <person name="Chang J.L."/>
            <person name="Chapple C."/>
            <person name="Chatterji S."/>
            <person name="Chinwalla A."/>
            <person name="Civetta A."/>
            <person name="Clifton S.W."/>
            <person name="Comeron J.M."/>
            <person name="Costello J.C."/>
            <person name="Coyne J.A."/>
            <person name="Daub J."/>
            <person name="David R.G."/>
            <person name="Delcher A.L."/>
            <person name="Delehaunty K."/>
            <person name="Do C.B."/>
            <person name="Ebling H."/>
            <person name="Edwards K."/>
            <person name="Eickbush T."/>
            <person name="Evans J.D."/>
            <person name="Filipski A."/>
            <person name="Findeiss S."/>
            <person name="Freyhult E."/>
            <person name="Fulton L."/>
            <person name="Fulton R."/>
            <person name="Garcia A.C."/>
            <person name="Gardiner A."/>
            <person name="Garfield D.A."/>
            <person name="Garvin B.E."/>
            <person name="Gibson G."/>
            <person name="Gilbert D."/>
            <person name="Gnerre S."/>
            <person name="Godfrey J."/>
            <person name="Good R."/>
            <person name="Gotea V."/>
            <person name="Gravely B."/>
            <person name="Greenberg A.J."/>
            <person name="Griffiths-Jones S."/>
            <person name="Gross S."/>
            <person name="Guigo R."/>
            <person name="Gustafson E.A."/>
            <person name="Haerty W."/>
            <person name="Hahn M.W."/>
            <person name="Halligan D.L."/>
            <person name="Halpern A.L."/>
            <person name="Halter G.M."/>
            <person name="Han M.V."/>
            <person name="Heger A."/>
            <person name="Hillier L."/>
            <person name="Hinrichs A.S."/>
            <person name="Holmes I."/>
            <person name="Hoskins R.A."/>
            <person name="Hubisz M.J."/>
            <person name="Hultmark D."/>
            <person name="Huntley M.A."/>
            <person name="Jaffe D.B."/>
            <person name="Jagadeeshan S."/>
            <person name="Jeck W.R."/>
            <person name="Johnson J."/>
            <person name="Jones C.D."/>
            <person name="Jordan W.C."/>
            <person name="Karpen G.H."/>
            <person name="Kataoka E."/>
            <person name="Keightley P.D."/>
            <person name="Kheradpour P."/>
            <person name="Kirkness E.F."/>
            <person name="Koerich L.B."/>
            <person name="Kristiansen K."/>
            <person name="Kudrna D."/>
            <person name="Kulathinal R.J."/>
            <person name="Kumar S."/>
            <person name="Kwok R."/>
            <person name="Lander E."/>
            <person name="Langley C.H."/>
            <person name="Lapoint R."/>
            <person name="Lazzaro B.P."/>
            <person name="Lee S.J."/>
            <person name="Levesque L."/>
            <person name="Li R."/>
            <person name="Lin C.F."/>
            <person name="Lin M.F."/>
            <person name="Lindblad-Toh K."/>
            <person name="Llopart A."/>
            <person name="Long M."/>
            <person name="Low L."/>
            <person name="Lozovsky E."/>
            <person name="Lu J."/>
            <person name="Luo M."/>
            <person name="Machado C.A."/>
            <person name="Makalowski W."/>
            <person name="Marzo M."/>
            <person name="Matsuda M."/>
            <person name="Matzkin L."/>
            <person name="McAllister B."/>
            <person name="McBride C.S."/>
            <person name="McKernan B."/>
            <person name="McKernan K."/>
            <person name="Mendez-Lago M."/>
            <person name="Minx P."/>
            <person name="Mollenhauer M.U."/>
            <person name="Montooth K."/>
            <person name="Mount S.M."/>
            <person name="Mu X."/>
            <person name="Myers E."/>
            <person name="Negre B."/>
            <person name="Newfeld S."/>
            <person name="Nielsen R."/>
            <person name="Noor M.A."/>
            <person name="O'Grady P."/>
            <person name="Pachter L."/>
            <person name="Papaceit M."/>
            <person name="Parisi M.J."/>
            <person name="Parisi M."/>
            <person name="Parts L."/>
            <person name="Pedersen J.S."/>
            <person name="Pesole G."/>
            <person name="Phillippy A.M."/>
            <person name="Ponting C.P."/>
            <person name="Pop M."/>
            <person name="Porcelli D."/>
            <person name="Powell J.R."/>
            <person name="Prohaska S."/>
            <person name="Pruitt K."/>
            <person name="Puig M."/>
            <person name="Quesneville H."/>
            <person name="Ram K.R."/>
            <person name="Rand D."/>
            <person name="Rasmussen M.D."/>
            <person name="Reed L.K."/>
            <person name="Reenan R."/>
            <person name="Reily A."/>
            <person name="Remington K.A."/>
            <person name="Rieger T.T."/>
            <person name="Ritchie M.G."/>
            <person name="Robin C."/>
            <person name="Rogers Y.H."/>
            <person name="Rohde C."/>
            <person name="Rozas J."/>
            <person name="Rubenfield M.J."/>
            <person name="Ruiz A."/>
            <person name="Russo S."/>
            <person name="Salzberg S.L."/>
            <person name="Sanchez-Gracia A."/>
            <person name="Saranga D.J."/>
            <person name="Sato H."/>
            <person name="Schaeffer S.W."/>
            <person name="Schatz M.C."/>
            <person name="Schlenke T."/>
            <person name="Schwartz R."/>
            <person name="Segarra C."/>
            <person name="Singh R.S."/>
            <person name="Sirot L."/>
            <person name="Sirota M."/>
            <person name="Sisneros N.B."/>
            <person name="Smith C.D."/>
            <person name="Smith T.F."/>
            <person name="Spieth J."/>
            <person name="Stage D.E."/>
            <person name="Stark A."/>
            <person name="Stephan W."/>
            <person name="Strausberg R.L."/>
            <person name="Strempel S."/>
            <person name="Sturgill D."/>
            <person name="Sutton G."/>
            <person name="Sutton G.G."/>
            <person name="Tao W."/>
            <person name="Teichmann S."/>
            <person name="Tobari Y.N."/>
            <person name="Tomimura Y."/>
            <person name="Tsolas J.M."/>
            <person name="Valente V.L."/>
            <person name="Venter E."/>
            <person name="Venter J.C."/>
            <person name="Vicario S."/>
            <person name="Vieira F.G."/>
            <person name="Vilella A.J."/>
            <person name="Villasante A."/>
            <person name="Walenz B."/>
            <person name="Wang J."/>
            <person name="Wasserman M."/>
            <person name="Watts T."/>
            <person name="Wilson D."/>
            <person name="Wilson R.K."/>
            <person name="Wing R.A."/>
            <person name="Wolfner M.F."/>
            <person name="Wong A."/>
            <person name="Wong G.K."/>
            <person name="Wu C.I."/>
            <person name="Wu G."/>
            <person name="Yamamoto D."/>
            <person name="Yang H.P."/>
            <person name="Yang S.P."/>
            <person name="Yorke J.A."/>
            <person name="Yoshida K."/>
            <person name="Zdobnov E."/>
            <person name="Zhang P."/>
            <person name="Zhang Y."/>
            <person name="Zimin A.V."/>
            <person name="Baldwin J."/>
            <person name="Abdouelleil A."/>
            <person name="Abdulkadir J."/>
            <person name="Abebe A."/>
            <person name="Abera B."/>
            <person name="Abreu J."/>
            <person name="Acer S.C."/>
            <person name="Aftuck L."/>
            <person name="Alexander A."/>
            <person name="An P."/>
            <person name="Anderson E."/>
            <person name="Anderson S."/>
            <person name="Arachi H."/>
            <person name="Azer M."/>
            <person name="Bachantsang P."/>
            <person name="Barry A."/>
            <person name="Bayul T."/>
            <person name="Berlin A."/>
            <person name="Bessette D."/>
            <person name="Bloom T."/>
            <person name="Blye J."/>
            <person name="Boguslavskiy L."/>
            <person name="Bonnet C."/>
            <person name="Boukhgalter B."/>
            <person name="Bourzgui I."/>
            <person name="Brown A."/>
            <person name="Cahill P."/>
            <person name="Channer S."/>
            <person name="Cheshatsang Y."/>
            <person name="Chuda L."/>
            <person name="Citroen M."/>
            <person name="Collymore A."/>
            <person name="Cooke P."/>
            <person name="Costello M."/>
            <person name="D'Aco K."/>
            <person name="Daza R."/>
            <person name="De Haan G."/>
            <person name="DeGray S."/>
            <person name="DeMaso C."/>
            <person name="Dhargay N."/>
            <person name="Dooley K."/>
            <person name="Dooley E."/>
            <person name="Doricent M."/>
            <person name="Dorje P."/>
            <person name="Dorjee K."/>
            <person name="Dupes A."/>
            <person name="Elong R."/>
            <person name="Falk J."/>
            <person name="Farina A."/>
            <person name="Faro S."/>
            <person name="Ferguson D."/>
            <person name="Fisher S."/>
            <person name="Foley C.D."/>
            <person name="Franke A."/>
            <person name="Friedrich D."/>
            <person name="Gadbois L."/>
            <person name="Gearin G."/>
            <person name="Gearin C.R."/>
            <person name="Giannoukos G."/>
            <person name="Goode T."/>
            <person name="Graham J."/>
            <person name="Grandbois E."/>
            <person name="Grewal S."/>
            <person name="Gyaltsen K."/>
            <person name="Hafez N."/>
            <person name="Hagos B."/>
            <person name="Hall J."/>
            <person name="Henson C."/>
            <person name="Hollinger A."/>
            <person name="Honan T."/>
            <person name="Huard M.D."/>
            <person name="Hughes L."/>
            <person name="Hurhula B."/>
            <person name="Husby M.E."/>
            <person name="Kamat A."/>
            <person name="Kanga B."/>
            <person name="Kashin S."/>
            <person name="Khazanovich D."/>
            <person name="Kisner P."/>
            <person name="Lance K."/>
            <person name="Lara M."/>
            <person name="Lee W."/>
            <person name="Lennon N."/>
            <person name="Letendre F."/>
            <person name="LeVine R."/>
            <person name="Lipovsky A."/>
            <person name="Liu X."/>
            <person name="Liu J."/>
            <person name="Liu S."/>
            <person name="Lokyitsang T."/>
            <person name="Lokyitsang Y."/>
            <person name="Lubonja R."/>
            <person name="Lui A."/>
            <person name="MacDonald P."/>
            <person name="Magnisalis V."/>
            <person name="Maru K."/>
            <person name="Matthews C."/>
            <person name="McCusker W."/>
            <person name="McDonough S."/>
            <person name="Mehta T."/>
            <person name="Meldrim J."/>
            <person name="Meneus L."/>
            <person name="Mihai O."/>
            <person name="Mihalev A."/>
            <person name="Mihova T."/>
            <person name="Mittelman R."/>
            <person name="Mlenga V."/>
            <person name="Montmayeur A."/>
            <person name="Mulrain L."/>
            <person name="Navidi A."/>
            <person name="Naylor J."/>
            <person name="Negash T."/>
            <person name="Nguyen T."/>
            <person name="Nguyen N."/>
            <person name="Nicol R."/>
            <person name="Norbu C."/>
            <person name="Norbu N."/>
            <person name="Novod N."/>
            <person name="O'Neill B."/>
            <person name="Osman S."/>
            <person name="Markiewicz E."/>
            <person name="Oyono O.L."/>
            <person name="Patti C."/>
            <person name="Phunkhang P."/>
            <person name="Pierre F."/>
            <person name="Priest M."/>
            <person name="Raghuraman S."/>
            <person name="Rege F."/>
            <person name="Reyes R."/>
            <person name="Rise C."/>
            <person name="Rogov P."/>
            <person name="Ross K."/>
            <person name="Ryan E."/>
            <person name="Settipalli S."/>
            <person name="Shea T."/>
            <person name="Sherpa N."/>
            <person name="Shi L."/>
            <person name="Shih D."/>
            <person name="Sparrow T."/>
            <person name="Spaulding J."/>
            <person name="Stalker J."/>
            <person name="Stange-Thomann N."/>
            <person name="Stavropoulos S."/>
            <person name="Stone C."/>
            <person name="Strader C."/>
            <person name="Tesfaye S."/>
            <person name="Thomson T."/>
            <person name="Thoulutsang Y."/>
            <person name="Thoulutsang D."/>
            <person name="Topham K."/>
            <person name="Topping I."/>
            <person name="Tsamla T."/>
            <person name="Vassiliev H."/>
            <person name="Vo A."/>
            <person name="Wangchuk T."/>
            <person name="Wangdi T."/>
            <person name="Weiand M."/>
            <person name="Wilkinson J."/>
            <person name="Wilson A."/>
            <person name="Yadav S."/>
            <person name="Young G."/>
            <person name="Yu Q."/>
            <person name="Zembek L."/>
            <person name="Zhong D."/>
            <person name="Zimmer A."/>
            <person name="Zwirko Z."/>
            <person name="Jaffe D.B."/>
            <person name="Alvarez P."/>
            <person name="Brockman W."/>
            <person name="Butler J."/>
            <person name="Chin C."/>
            <person name="Gnerre S."/>
            <person name="Grabherr M."/>
            <person name="Kleber M."/>
            <person name="Mauceli E."/>
            <person name="MacCallum I."/>
        </authorList>
    </citation>
    <scope>NUCLEOTIDE SEQUENCE [LARGE SCALE GENOMIC DNA]</scope>
    <source>
        <strain evidence="3">Tucson 14024-0371.13</strain>
    </source>
</reference>
<gene>
    <name evidence="2" type="primary">Dana\GF27156</name>
    <name evidence="2" type="ORF">GF27156</name>
</gene>
<organism evidence="2 3">
    <name type="scientific">Drosophila ananassae</name>
    <name type="common">Fruit fly</name>
    <dbReference type="NCBI Taxonomy" id="7217"/>
    <lineage>
        <taxon>Eukaryota</taxon>
        <taxon>Metazoa</taxon>
        <taxon>Ecdysozoa</taxon>
        <taxon>Arthropoda</taxon>
        <taxon>Hexapoda</taxon>
        <taxon>Insecta</taxon>
        <taxon>Pterygota</taxon>
        <taxon>Neoptera</taxon>
        <taxon>Endopterygota</taxon>
        <taxon>Diptera</taxon>
        <taxon>Brachycera</taxon>
        <taxon>Muscomorpha</taxon>
        <taxon>Ephydroidea</taxon>
        <taxon>Drosophilidae</taxon>
        <taxon>Drosophila</taxon>
        <taxon>Sophophora</taxon>
    </lineage>
</organism>
<keyword evidence="3" id="KW-1185">Reference proteome</keyword>
<keyword evidence="1" id="KW-0732">Signal</keyword>
<dbReference type="AlphaFoldDB" id="A0A0P9C404"/>
<dbReference type="GeneID" id="26514565"/>
<dbReference type="Proteomes" id="UP000007801">
    <property type="component" value="Unassembled WGS sequence"/>
</dbReference>
<dbReference type="OrthoDB" id="7813358at2759"/>
<sequence>MIDKCVLFVFIVFLITADFYFLQDSGGICVDENWKNDTVWNVNCIEWMLIKDGEKDVCVLPWRCCPTAHYEKSISY</sequence>
<feature type="chain" id="PRO_5006155734" description="Single domain-containing protein" evidence="1">
    <location>
        <begin position="18"/>
        <end position="76"/>
    </location>
</feature>
<evidence type="ECO:0000256" key="1">
    <source>
        <dbReference type="SAM" id="SignalP"/>
    </source>
</evidence>
<feature type="signal peptide" evidence="1">
    <location>
        <begin position="1"/>
        <end position="17"/>
    </location>
</feature>
<proteinExistence type="predicted"/>
<evidence type="ECO:0008006" key="4">
    <source>
        <dbReference type="Google" id="ProtNLM"/>
    </source>
</evidence>
<evidence type="ECO:0000313" key="2">
    <source>
        <dbReference type="EMBL" id="KPU78443.1"/>
    </source>
</evidence>
<name>A0A0P9C404_DROAN</name>
<accession>A0A0P9C404</accession>